<dbReference type="Gene3D" id="1.10.287.1060">
    <property type="entry name" value="ESAT-6-like"/>
    <property type="match status" value="1"/>
</dbReference>
<dbReference type="SUPFAM" id="SSF140453">
    <property type="entry name" value="EsxAB dimer-like"/>
    <property type="match status" value="1"/>
</dbReference>
<sequence>MSMEIFTDKAEIELALTKSKSVVSDLQGSVTELAGMRDALMQSFNGSGATIYKEVADNLDARLKSFSDSITDLDKATNHAATLIGDADTAVAGMFQNLL</sequence>
<dbReference type="RefSeq" id="WP_357986878.1">
    <property type="nucleotide sequence ID" value="NZ_JBFAIH010000029.1"/>
</dbReference>
<dbReference type="Proteomes" id="UP001551658">
    <property type="component" value="Unassembled WGS sequence"/>
</dbReference>
<proteinExistence type="predicted"/>
<keyword evidence="2" id="KW-1185">Reference proteome</keyword>
<dbReference type="InterPro" id="IPR036689">
    <property type="entry name" value="ESAT-6-like_sf"/>
</dbReference>
<evidence type="ECO:0008006" key="3">
    <source>
        <dbReference type="Google" id="ProtNLM"/>
    </source>
</evidence>
<accession>A0ABV3FI63</accession>
<organism evidence="1 2">
    <name type="scientific">Nocardia fusca</name>
    <dbReference type="NCBI Taxonomy" id="941183"/>
    <lineage>
        <taxon>Bacteria</taxon>
        <taxon>Bacillati</taxon>
        <taxon>Actinomycetota</taxon>
        <taxon>Actinomycetes</taxon>
        <taxon>Mycobacteriales</taxon>
        <taxon>Nocardiaceae</taxon>
        <taxon>Nocardia</taxon>
    </lineage>
</organism>
<evidence type="ECO:0000313" key="1">
    <source>
        <dbReference type="EMBL" id="MEV0367401.1"/>
    </source>
</evidence>
<reference evidence="1 2" key="1">
    <citation type="submission" date="2024-06" db="EMBL/GenBank/DDBJ databases">
        <title>The Natural Products Discovery Center: Release of the First 8490 Sequenced Strains for Exploring Actinobacteria Biosynthetic Diversity.</title>
        <authorList>
            <person name="Kalkreuter E."/>
            <person name="Kautsar S.A."/>
            <person name="Yang D."/>
            <person name="Bader C.D."/>
            <person name="Teijaro C.N."/>
            <person name="Fluegel L."/>
            <person name="Davis C.M."/>
            <person name="Simpson J.R."/>
            <person name="Lauterbach L."/>
            <person name="Steele A.D."/>
            <person name="Gui C."/>
            <person name="Meng S."/>
            <person name="Li G."/>
            <person name="Viehrig K."/>
            <person name="Ye F."/>
            <person name="Su P."/>
            <person name="Kiefer A.F."/>
            <person name="Nichols A."/>
            <person name="Cepeda A.J."/>
            <person name="Yan W."/>
            <person name="Fan B."/>
            <person name="Jiang Y."/>
            <person name="Adhikari A."/>
            <person name="Zheng C.-J."/>
            <person name="Schuster L."/>
            <person name="Cowan T.M."/>
            <person name="Smanski M.J."/>
            <person name="Chevrette M.G."/>
            <person name="De Carvalho L.P.S."/>
            <person name="Shen B."/>
        </authorList>
    </citation>
    <scope>NUCLEOTIDE SEQUENCE [LARGE SCALE GENOMIC DNA]</scope>
    <source>
        <strain evidence="1 2">NPDC050671</strain>
    </source>
</reference>
<dbReference type="EMBL" id="JBFAIH010000029">
    <property type="protein sequence ID" value="MEV0367401.1"/>
    <property type="molecule type" value="Genomic_DNA"/>
</dbReference>
<gene>
    <name evidence="1" type="ORF">AB0H72_32425</name>
</gene>
<evidence type="ECO:0000313" key="2">
    <source>
        <dbReference type="Proteomes" id="UP001551658"/>
    </source>
</evidence>
<comment type="caution">
    <text evidence="1">The sequence shown here is derived from an EMBL/GenBank/DDBJ whole genome shotgun (WGS) entry which is preliminary data.</text>
</comment>
<protein>
    <recommendedName>
        <fullName evidence="3">ESAT-6-like protein</fullName>
    </recommendedName>
</protein>
<name>A0ABV3FI63_9NOCA</name>